<dbReference type="InterPro" id="IPR005000">
    <property type="entry name" value="Aldolase/citrate-lyase_domain"/>
</dbReference>
<keyword evidence="3" id="KW-0456">Lyase</keyword>
<keyword evidence="6" id="KW-1185">Reference proteome</keyword>
<name>A0A1R4J7J8_9MICO</name>
<evidence type="ECO:0000256" key="1">
    <source>
        <dbReference type="ARBA" id="ARBA00005568"/>
    </source>
</evidence>
<evidence type="ECO:0000313" key="5">
    <source>
        <dbReference type="EMBL" id="SJN28081.1"/>
    </source>
</evidence>
<dbReference type="GO" id="GO:0016832">
    <property type="term" value="F:aldehyde-lyase activity"/>
    <property type="evidence" value="ECO:0007669"/>
    <property type="project" value="UniProtKB-ARBA"/>
</dbReference>
<dbReference type="PANTHER" id="PTHR30502:SF0">
    <property type="entry name" value="PHOSPHOENOLPYRUVATE CARBOXYLASE FAMILY PROTEIN"/>
    <property type="match status" value="1"/>
</dbReference>
<evidence type="ECO:0000313" key="6">
    <source>
        <dbReference type="Proteomes" id="UP000196320"/>
    </source>
</evidence>
<dbReference type="InterPro" id="IPR015813">
    <property type="entry name" value="Pyrv/PenolPyrv_kinase-like_dom"/>
</dbReference>
<dbReference type="SUPFAM" id="SSF51621">
    <property type="entry name" value="Phosphoenolpyruvate/pyruvate domain"/>
    <property type="match status" value="1"/>
</dbReference>
<dbReference type="InterPro" id="IPR050251">
    <property type="entry name" value="HpcH-HpaI_aldolase"/>
</dbReference>
<proteinExistence type="inferred from homology"/>
<protein>
    <submittedName>
        <fullName evidence="5">2,4-dihydroxyhept-2-ene-1,7-dioic acid aldolase</fullName>
    </submittedName>
</protein>
<keyword evidence="2" id="KW-0479">Metal-binding</keyword>
<evidence type="ECO:0000256" key="3">
    <source>
        <dbReference type="ARBA" id="ARBA00023239"/>
    </source>
</evidence>
<dbReference type="OrthoDB" id="86160at2"/>
<dbReference type="Proteomes" id="UP000196320">
    <property type="component" value="Unassembled WGS sequence"/>
</dbReference>
<dbReference type="RefSeq" id="WP_087130523.1">
    <property type="nucleotide sequence ID" value="NZ_FUKO01000019.1"/>
</dbReference>
<dbReference type="PANTHER" id="PTHR30502">
    <property type="entry name" value="2-KETO-3-DEOXY-L-RHAMNONATE ALDOLASE"/>
    <property type="match status" value="1"/>
</dbReference>
<evidence type="ECO:0000256" key="2">
    <source>
        <dbReference type="ARBA" id="ARBA00022723"/>
    </source>
</evidence>
<dbReference type="AlphaFoldDB" id="A0A1R4J7J8"/>
<organism evidence="5 6">
    <name type="scientific">Microbacterium esteraromaticum</name>
    <dbReference type="NCBI Taxonomy" id="57043"/>
    <lineage>
        <taxon>Bacteria</taxon>
        <taxon>Bacillati</taxon>
        <taxon>Actinomycetota</taxon>
        <taxon>Actinomycetes</taxon>
        <taxon>Micrococcales</taxon>
        <taxon>Microbacteriaceae</taxon>
        <taxon>Microbacterium</taxon>
    </lineage>
</organism>
<dbReference type="EMBL" id="FUKO01000019">
    <property type="protein sequence ID" value="SJN28081.1"/>
    <property type="molecule type" value="Genomic_DNA"/>
</dbReference>
<evidence type="ECO:0000259" key="4">
    <source>
        <dbReference type="Pfam" id="PF03328"/>
    </source>
</evidence>
<dbReference type="FunFam" id="3.20.20.60:FF:000004">
    <property type="entry name" value="5-keto-4-deoxy-D-glucarate aldolase"/>
    <property type="match status" value="1"/>
</dbReference>
<reference evidence="5 6" key="1">
    <citation type="submission" date="2017-02" db="EMBL/GenBank/DDBJ databases">
        <authorList>
            <person name="Peterson S.W."/>
        </authorList>
    </citation>
    <scope>NUCLEOTIDE SEQUENCE [LARGE SCALE GENOMIC DNA]</scope>
    <source>
        <strain evidence="5 6">B Mb 05.01</strain>
    </source>
</reference>
<feature type="domain" description="HpcH/HpaI aldolase/citrate lyase" evidence="4">
    <location>
        <begin position="20"/>
        <end position="245"/>
    </location>
</feature>
<dbReference type="Gene3D" id="3.20.20.60">
    <property type="entry name" value="Phosphoenolpyruvate-binding domains"/>
    <property type="match status" value="1"/>
</dbReference>
<sequence length="267" mass="27307">MSLRLAPTFADVLADADRAQVGMWLCTGSPLNAEICAGSGVDWLLIDMEHGPNTLTTVQQQLQVIAAYPVTTVVRVPCNEPVIIKQVLDAGAQNLLVPMVASAEEASAAVAAVRYPPEGVRGVGSALARSGRWGRVEGYLQQASETISLLVQIESADAVEHAAEIAAVDGVDGILIGPADLAASMGLAGQQTHPEVMAAVLRVFAAAQSAGKKVGVNAFDPAAAAHYLAAGADFLSASADVTLLARGAEALAARLIPASDAADADTY</sequence>
<accession>A0A1R4J7J8</accession>
<dbReference type="GO" id="GO:0046872">
    <property type="term" value="F:metal ion binding"/>
    <property type="evidence" value="ECO:0007669"/>
    <property type="project" value="UniProtKB-KW"/>
</dbReference>
<dbReference type="InterPro" id="IPR040442">
    <property type="entry name" value="Pyrv_kinase-like_dom_sf"/>
</dbReference>
<gene>
    <name evidence="5" type="ORF">FM104_05875</name>
</gene>
<comment type="similarity">
    <text evidence="1">Belongs to the HpcH/HpaI aldolase family.</text>
</comment>
<dbReference type="Pfam" id="PF03328">
    <property type="entry name" value="HpcH_HpaI"/>
    <property type="match status" value="1"/>
</dbReference>
<dbReference type="GO" id="GO:0005737">
    <property type="term" value="C:cytoplasm"/>
    <property type="evidence" value="ECO:0007669"/>
    <property type="project" value="TreeGrafter"/>
</dbReference>